<comment type="caution">
    <text evidence="1">The sequence shown here is derived from an EMBL/GenBank/DDBJ whole genome shotgun (WGS) entry which is preliminary data.</text>
</comment>
<evidence type="ECO:0000313" key="2">
    <source>
        <dbReference type="Proteomes" id="UP000478505"/>
    </source>
</evidence>
<dbReference type="Proteomes" id="UP000478505">
    <property type="component" value="Unassembled WGS sequence"/>
</dbReference>
<proteinExistence type="predicted"/>
<organism evidence="1 2">
    <name type="scientific">Psychroflexus aurantiacus</name>
    <dbReference type="NCBI Taxonomy" id="2709310"/>
    <lineage>
        <taxon>Bacteria</taxon>
        <taxon>Pseudomonadati</taxon>
        <taxon>Bacteroidota</taxon>
        <taxon>Flavobacteriia</taxon>
        <taxon>Flavobacteriales</taxon>
        <taxon>Flavobacteriaceae</taxon>
        <taxon>Psychroflexus</taxon>
    </lineage>
</organism>
<name>A0A6B3R7E4_9FLAO</name>
<sequence>MNEVERLEVLQDYQVLDTLEDRYLNELTQIASAICETKISFISLVGKDRQ</sequence>
<keyword evidence="2" id="KW-1185">Reference proteome</keyword>
<dbReference type="AlphaFoldDB" id="A0A6B3R7E4"/>
<accession>A0A6B3R7E4</accession>
<evidence type="ECO:0000313" key="1">
    <source>
        <dbReference type="EMBL" id="NEV93721.1"/>
    </source>
</evidence>
<dbReference type="RefSeq" id="WP_164004447.1">
    <property type="nucleotide sequence ID" value="NZ_JAAIKD010000003.1"/>
</dbReference>
<dbReference type="EMBL" id="JAAIKD010000003">
    <property type="protein sequence ID" value="NEV93721.1"/>
    <property type="molecule type" value="Genomic_DNA"/>
</dbReference>
<gene>
    <name evidence="1" type="ORF">G3567_06100</name>
</gene>
<reference evidence="1 2" key="1">
    <citation type="submission" date="2020-02" db="EMBL/GenBank/DDBJ databases">
        <title>Flavobacteriaceae Psychroflexus bacterium YR1-1, complete genome.</title>
        <authorList>
            <person name="Li Y."/>
            <person name="Wu S."/>
        </authorList>
    </citation>
    <scope>NUCLEOTIDE SEQUENCE [LARGE SCALE GENOMIC DNA]</scope>
    <source>
        <strain evidence="1 2">YR1-1</strain>
    </source>
</reference>
<protein>
    <submittedName>
        <fullName evidence="1">Uncharacterized protein</fullName>
    </submittedName>
</protein>